<gene>
    <name evidence="3" type="primary">LOC108740804</name>
</gene>
<dbReference type="Proteomes" id="UP000192223">
    <property type="component" value="Unplaced"/>
</dbReference>
<feature type="compositionally biased region" description="Polar residues" evidence="1">
    <location>
        <begin position="103"/>
        <end position="113"/>
    </location>
</feature>
<dbReference type="InParanoid" id="A0A1W4X3Y2"/>
<organism evidence="2 3">
    <name type="scientific">Agrilus planipennis</name>
    <name type="common">Emerald ash borer</name>
    <name type="synonym">Agrilus marcopoli</name>
    <dbReference type="NCBI Taxonomy" id="224129"/>
    <lineage>
        <taxon>Eukaryota</taxon>
        <taxon>Metazoa</taxon>
        <taxon>Ecdysozoa</taxon>
        <taxon>Arthropoda</taxon>
        <taxon>Hexapoda</taxon>
        <taxon>Insecta</taxon>
        <taxon>Pterygota</taxon>
        <taxon>Neoptera</taxon>
        <taxon>Endopterygota</taxon>
        <taxon>Coleoptera</taxon>
        <taxon>Polyphaga</taxon>
        <taxon>Elateriformia</taxon>
        <taxon>Buprestoidea</taxon>
        <taxon>Buprestidae</taxon>
        <taxon>Agrilinae</taxon>
        <taxon>Agrilus</taxon>
    </lineage>
</organism>
<protein>
    <submittedName>
        <fullName evidence="3">Uncharacterized protein LOC108740804</fullName>
    </submittedName>
</protein>
<dbReference type="RefSeq" id="XP_018330789.1">
    <property type="nucleotide sequence ID" value="XM_018475287.1"/>
</dbReference>
<sequence>MLVPMKAETIKVAESLIQMTGVIKELRSIIARKDKEIEEAKQSQKAKYETANYATTGDVGTRGQSDQRNFPTFPLDTVAFWKREKRRRGSTCEGRRHRPDDCTNLQFGAQGTR</sequence>
<evidence type="ECO:0000313" key="3">
    <source>
        <dbReference type="RefSeq" id="XP_018330789.1"/>
    </source>
</evidence>
<evidence type="ECO:0000256" key="1">
    <source>
        <dbReference type="SAM" id="MobiDB-lite"/>
    </source>
</evidence>
<dbReference type="GeneID" id="108740804"/>
<reference evidence="3" key="1">
    <citation type="submission" date="2025-08" db="UniProtKB">
        <authorList>
            <consortium name="RefSeq"/>
        </authorList>
    </citation>
    <scope>IDENTIFICATION</scope>
    <source>
        <tissue evidence="3">Entire body</tissue>
    </source>
</reference>
<proteinExistence type="predicted"/>
<name>A0A1W4X3Y2_AGRPL</name>
<keyword evidence="2" id="KW-1185">Reference proteome</keyword>
<feature type="region of interest" description="Disordered" evidence="1">
    <location>
        <begin position="85"/>
        <end position="113"/>
    </location>
</feature>
<dbReference type="AlphaFoldDB" id="A0A1W4X3Y2"/>
<dbReference type="KEGG" id="apln:108740804"/>
<accession>A0A1W4X3Y2</accession>
<evidence type="ECO:0000313" key="2">
    <source>
        <dbReference type="Proteomes" id="UP000192223"/>
    </source>
</evidence>